<accession>A0A177DBS8</accession>
<gene>
    <name evidence="1" type="ORF">CC77DRAFT_1023293</name>
</gene>
<dbReference type="GeneID" id="29111230"/>
<proteinExistence type="predicted"/>
<organism evidence="1 2">
    <name type="scientific">Alternaria alternata</name>
    <name type="common">Alternaria rot fungus</name>
    <name type="synonym">Torula alternata</name>
    <dbReference type="NCBI Taxonomy" id="5599"/>
    <lineage>
        <taxon>Eukaryota</taxon>
        <taxon>Fungi</taxon>
        <taxon>Dikarya</taxon>
        <taxon>Ascomycota</taxon>
        <taxon>Pezizomycotina</taxon>
        <taxon>Dothideomycetes</taxon>
        <taxon>Pleosporomycetidae</taxon>
        <taxon>Pleosporales</taxon>
        <taxon>Pleosporineae</taxon>
        <taxon>Pleosporaceae</taxon>
        <taxon>Alternaria</taxon>
        <taxon>Alternaria sect. Alternaria</taxon>
        <taxon>Alternaria alternata complex</taxon>
    </lineage>
</organism>
<sequence>MSRATGFHYVQEELKYSLRSCVLPNPEKQIQAFRPLRCPSPWCFASHLRCILVFLLPHISDSTTK</sequence>
<dbReference type="AlphaFoldDB" id="A0A177DBS8"/>
<dbReference type="KEGG" id="aalt:CC77DRAFT_1023293"/>
<dbReference type="Proteomes" id="UP000077248">
    <property type="component" value="Unassembled WGS sequence"/>
</dbReference>
<protein>
    <submittedName>
        <fullName evidence="1">Uncharacterized protein</fullName>
    </submittedName>
</protein>
<dbReference type="RefSeq" id="XP_018382546.1">
    <property type="nucleotide sequence ID" value="XM_018525636.1"/>
</dbReference>
<evidence type="ECO:0000313" key="2">
    <source>
        <dbReference type="Proteomes" id="UP000077248"/>
    </source>
</evidence>
<keyword evidence="2" id="KW-1185">Reference proteome</keyword>
<dbReference type="EMBL" id="KV441487">
    <property type="protein sequence ID" value="OAG17125.1"/>
    <property type="molecule type" value="Genomic_DNA"/>
</dbReference>
<dbReference type="VEuPathDB" id="FungiDB:CC77DRAFT_1023293"/>
<reference evidence="1 2" key="1">
    <citation type="submission" date="2016-05" db="EMBL/GenBank/DDBJ databases">
        <title>Comparative analysis of secretome profiles of manganese(II)-oxidizing ascomycete fungi.</title>
        <authorList>
            <consortium name="DOE Joint Genome Institute"/>
            <person name="Zeiner C.A."/>
            <person name="Purvine S.O."/>
            <person name="Zink E.M."/>
            <person name="Wu S."/>
            <person name="Pasa-Tolic L."/>
            <person name="Chaput D.L."/>
            <person name="Haridas S."/>
            <person name="Grigoriev I.V."/>
            <person name="Santelli C.M."/>
            <person name="Hansel C.M."/>
        </authorList>
    </citation>
    <scope>NUCLEOTIDE SEQUENCE [LARGE SCALE GENOMIC DNA]</scope>
    <source>
        <strain evidence="1 2">SRC1lrK2f</strain>
    </source>
</reference>
<evidence type="ECO:0000313" key="1">
    <source>
        <dbReference type="EMBL" id="OAG17125.1"/>
    </source>
</evidence>
<name>A0A177DBS8_ALTAL</name>